<dbReference type="Pfam" id="PF00187">
    <property type="entry name" value="Chitin_bind_1"/>
    <property type="match status" value="1"/>
</dbReference>
<dbReference type="GO" id="GO:0000272">
    <property type="term" value="P:polysaccharide catabolic process"/>
    <property type="evidence" value="ECO:0007669"/>
    <property type="project" value="UniProtKB-KW"/>
</dbReference>
<dbReference type="SUPFAM" id="SSF54556">
    <property type="entry name" value="Chitinase insertion domain"/>
    <property type="match status" value="1"/>
</dbReference>
<dbReference type="SUPFAM" id="SSF55729">
    <property type="entry name" value="Acyl-CoA N-acyltransferases (Nat)"/>
    <property type="match status" value="1"/>
</dbReference>
<comment type="catalytic activity">
    <reaction evidence="1">
        <text>Random endo-hydrolysis of N-acetyl-beta-D-glucosaminide (1-&gt;4)-beta-linkages in chitin and chitodextrins.</text>
        <dbReference type="EC" id="3.2.1.14"/>
    </reaction>
</comment>
<organism evidence="15 16">
    <name type="scientific">Zasmidium cellare ATCC 36951</name>
    <dbReference type="NCBI Taxonomy" id="1080233"/>
    <lineage>
        <taxon>Eukaryota</taxon>
        <taxon>Fungi</taxon>
        <taxon>Dikarya</taxon>
        <taxon>Ascomycota</taxon>
        <taxon>Pezizomycotina</taxon>
        <taxon>Dothideomycetes</taxon>
        <taxon>Dothideomycetidae</taxon>
        <taxon>Mycosphaerellales</taxon>
        <taxon>Mycosphaerellaceae</taxon>
        <taxon>Zasmidium</taxon>
    </lineage>
</organism>
<evidence type="ECO:0000256" key="2">
    <source>
        <dbReference type="ARBA" id="ARBA00008682"/>
    </source>
</evidence>
<evidence type="ECO:0000256" key="9">
    <source>
        <dbReference type="ARBA" id="ARBA00023326"/>
    </source>
</evidence>
<name>A0A6A6CJJ3_ZASCE</name>
<keyword evidence="4 10" id="KW-0147">Chitin-binding</keyword>
<evidence type="ECO:0000313" key="15">
    <source>
        <dbReference type="EMBL" id="KAF2166320.1"/>
    </source>
</evidence>
<evidence type="ECO:0000256" key="1">
    <source>
        <dbReference type="ARBA" id="ARBA00000822"/>
    </source>
</evidence>
<reference evidence="15" key="1">
    <citation type="journal article" date="2020" name="Stud. Mycol.">
        <title>101 Dothideomycetes genomes: a test case for predicting lifestyles and emergence of pathogens.</title>
        <authorList>
            <person name="Haridas S."/>
            <person name="Albert R."/>
            <person name="Binder M."/>
            <person name="Bloem J."/>
            <person name="Labutti K."/>
            <person name="Salamov A."/>
            <person name="Andreopoulos B."/>
            <person name="Baker S."/>
            <person name="Barry K."/>
            <person name="Bills G."/>
            <person name="Bluhm B."/>
            <person name="Cannon C."/>
            <person name="Castanera R."/>
            <person name="Culley D."/>
            <person name="Daum C."/>
            <person name="Ezra D."/>
            <person name="Gonzalez J."/>
            <person name="Henrissat B."/>
            <person name="Kuo A."/>
            <person name="Liang C."/>
            <person name="Lipzen A."/>
            <person name="Lutzoni F."/>
            <person name="Magnuson J."/>
            <person name="Mondo S."/>
            <person name="Nolan M."/>
            <person name="Ohm R."/>
            <person name="Pangilinan J."/>
            <person name="Park H.-J."/>
            <person name="Ramirez L."/>
            <person name="Alfaro M."/>
            <person name="Sun H."/>
            <person name="Tritt A."/>
            <person name="Yoshinaga Y."/>
            <person name="Zwiers L.-H."/>
            <person name="Turgeon B."/>
            <person name="Goodwin S."/>
            <person name="Spatafora J."/>
            <person name="Crous P."/>
            <person name="Grigoriev I."/>
        </authorList>
    </citation>
    <scope>NUCLEOTIDE SEQUENCE</scope>
    <source>
        <strain evidence="15">ATCC 36951</strain>
    </source>
</reference>
<dbReference type="InterPro" id="IPR016181">
    <property type="entry name" value="Acyl_CoA_acyltransferase"/>
</dbReference>
<keyword evidence="16" id="KW-1185">Reference proteome</keyword>
<dbReference type="Pfam" id="PF00704">
    <property type="entry name" value="Glyco_hydro_18"/>
    <property type="match status" value="1"/>
</dbReference>
<evidence type="ECO:0000256" key="7">
    <source>
        <dbReference type="ARBA" id="ARBA00023277"/>
    </source>
</evidence>
<feature type="disulfide bond" evidence="10">
    <location>
        <begin position="47"/>
        <end position="61"/>
    </location>
</feature>
<evidence type="ECO:0000259" key="14">
    <source>
        <dbReference type="PROSITE" id="PS51910"/>
    </source>
</evidence>
<dbReference type="InterPro" id="IPR029070">
    <property type="entry name" value="Chitinase_insertion_sf"/>
</dbReference>
<protein>
    <recommendedName>
        <fullName evidence="3">chitinase</fullName>
        <ecNumber evidence="3">3.2.1.14</ecNumber>
    </recommendedName>
</protein>
<dbReference type="PROSITE" id="PS51910">
    <property type="entry name" value="GH18_2"/>
    <property type="match status" value="1"/>
</dbReference>
<feature type="domain" description="GH18" evidence="14">
    <location>
        <begin position="88"/>
        <end position="462"/>
    </location>
</feature>
<dbReference type="SUPFAM" id="SSF57016">
    <property type="entry name" value="Plant lectins/antimicrobial peptides"/>
    <property type="match status" value="1"/>
</dbReference>
<dbReference type="CDD" id="cd00035">
    <property type="entry name" value="ChtBD1"/>
    <property type="match status" value="1"/>
</dbReference>
<dbReference type="GO" id="GO:0016747">
    <property type="term" value="F:acyltransferase activity, transferring groups other than amino-acyl groups"/>
    <property type="evidence" value="ECO:0007669"/>
    <property type="project" value="InterPro"/>
</dbReference>
<keyword evidence="10" id="KW-1015">Disulfide bond</keyword>
<keyword evidence="5 11" id="KW-0378">Hydrolase</keyword>
<gene>
    <name evidence="15" type="ORF">M409DRAFT_55162</name>
</gene>
<dbReference type="GeneID" id="54566200"/>
<dbReference type="Pfam" id="PF00583">
    <property type="entry name" value="Acetyltransf_1"/>
    <property type="match status" value="1"/>
</dbReference>
<evidence type="ECO:0000256" key="10">
    <source>
        <dbReference type="PROSITE-ProRule" id="PRU00261"/>
    </source>
</evidence>
<dbReference type="InterPro" id="IPR017853">
    <property type="entry name" value="GH"/>
</dbReference>
<dbReference type="SUPFAM" id="SSF51445">
    <property type="entry name" value="(Trans)glycosidases"/>
    <property type="match status" value="1"/>
</dbReference>
<dbReference type="PANTHER" id="PTHR11177:SF397">
    <property type="entry name" value="CHITINASE"/>
    <property type="match status" value="1"/>
</dbReference>
<dbReference type="Gene3D" id="3.20.20.80">
    <property type="entry name" value="Glycosidases"/>
    <property type="match status" value="1"/>
</dbReference>
<evidence type="ECO:0000256" key="3">
    <source>
        <dbReference type="ARBA" id="ARBA00012729"/>
    </source>
</evidence>
<dbReference type="InterPro" id="IPR036861">
    <property type="entry name" value="Endochitinase-like_sf"/>
</dbReference>
<evidence type="ECO:0000256" key="11">
    <source>
        <dbReference type="RuleBase" id="RU000489"/>
    </source>
</evidence>
<dbReference type="Gene3D" id="3.10.50.10">
    <property type="match status" value="1"/>
</dbReference>
<dbReference type="EMBL" id="ML993597">
    <property type="protein sequence ID" value="KAF2166320.1"/>
    <property type="molecule type" value="Genomic_DNA"/>
</dbReference>
<keyword evidence="6" id="KW-0146">Chitin degradation</keyword>
<feature type="domain" description="Chitin-binding type-1" evidence="12">
    <location>
        <begin position="28"/>
        <end position="73"/>
    </location>
</feature>
<evidence type="ECO:0000256" key="5">
    <source>
        <dbReference type="ARBA" id="ARBA00022801"/>
    </source>
</evidence>
<comment type="similarity">
    <text evidence="2">Belongs to the glycosyl hydrolase 18 family. Chitinase class V subfamily.</text>
</comment>
<dbReference type="PROSITE" id="PS01095">
    <property type="entry name" value="GH18_1"/>
    <property type="match status" value="1"/>
</dbReference>
<dbReference type="SMART" id="SM00270">
    <property type="entry name" value="ChtBD1"/>
    <property type="match status" value="1"/>
</dbReference>
<dbReference type="PROSITE" id="PS00026">
    <property type="entry name" value="CHIT_BIND_I_1"/>
    <property type="match status" value="1"/>
</dbReference>
<dbReference type="InterPro" id="IPR050314">
    <property type="entry name" value="Glycosyl_Hydrlase_18"/>
</dbReference>
<feature type="domain" description="N-acetyltransferase" evidence="13">
    <location>
        <begin position="1572"/>
        <end position="1712"/>
    </location>
</feature>
<keyword evidence="9" id="KW-0624">Polysaccharide degradation</keyword>
<dbReference type="SMART" id="SM00636">
    <property type="entry name" value="Glyco_18"/>
    <property type="match status" value="1"/>
</dbReference>
<evidence type="ECO:0000256" key="8">
    <source>
        <dbReference type="ARBA" id="ARBA00023295"/>
    </source>
</evidence>
<accession>A0A6A6CJJ3</accession>
<dbReference type="InterPro" id="IPR001002">
    <property type="entry name" value="Chitin-bd_1"/>
</dbReference>
<dbReference type="RefSeq" id="XP_033667209.1">
    <property type="nucleotide sequence ID" value="XM_033812928.1"/>
</dbReference>
<comment type="caution">
    <text evidence="10">Lacks conserved residue(s) required for the propagation of feature annotation.</text>
</comment>
<dbReference type="GO" id="GO:0008843">
    <property type="term" value="F:endochitinase activity"/>
    <property type="evidence" value="ECO:0007669"/>
    <property type="project" value="UniProtKB-EC"/>
</dbReference>
<evidence type="ECO:0000259" key="13">
    <source>
        <dbReference type="PROSITE" id="PS51186"/>
    </source>
</evidence>
<evidence type="ECO:0000259" key="12">
    <source>
        <dbReference type="PROSITE" id="PS50941"/>
    </source>
</evidence>
<dbReference type="GO" id="GO:0008061">
    <property type="term" value="F:chitin binding"/>
    <property type="evidence" value="ECO:0007669"/>
    <property type="project" value="UniProtKB-UniRule"/>
</dbReference>
<dbReference type="InterPro" id="IPR001579">
    <property type="entry name" value="Glyco_hydro_18_chit_AS"/>
</dbReference>
<dbReference type="Proteomes" id="UP000799537">
    <property type="component" value="Unassembled WGS sequence"/>
</dbReference>
<dbReference type="PROSITE" id="PS51186">
    <property type="entry name" value="GNAT"/>
    <property type="match status" value="1"/>
</dbReference>
<dbReference type="InterPro" id="IPR011583">
    <property type="entry name" value="Chitinase_II/V-like_cat"/>
</dbReference>
<evidence type="ECO:0000256" key="4">
    <source>
        <dbReference type="ARBA" id="ARBA00022669"/>
    </source>
</evidence>
<feature type="disulfide bond" evidence="10">
    <location>
        <begin position="42"/>
        <end position="54"/>
    </location>
</feature>
<dbReference type="EC" id="3.2.1.14" evidence="3"/>
<evidence type="ECO:0000313" key="16">
    <source>
        <dbReference type="Proteomes" id="UP000799537"/>
    </source>
</evidence>
<dbReference type="GO" id="GO:0006032">
    <property type="term" value="P:chitin catabolic process"/>
    <property type="evidence" value="ECO:0007669"/>
    <property type="project" value="UniProtKB-KW"/>
</dbReference>
<keyword evidence="7" id="KW-0119">Carbohydrate metabolism</keyword>
<keyword evidence="8 11" id="KW-0326">Glycosidase</keyword>
<dbReference type="OrthoDB" id="73875at2759"/>
<dbReference type="PROSITE" id="PS50941">
    <property type="entry name" value="CHIT_BIND_I_2"/>
    <property type="match status" value="1"/>
</dbReference>
<dbReference type="Gene3D" id="3.40.630.30">
    <property type="match status" value="1"/>
</dbReference>
<dbReference type="CDD" id="cd04301">
    <property type="entry name" value="NAT_SF"/>
    <property type="match status" value="1"/>
</dbReference>
<dbReference type="PANTHER" id="PTHR11177">
    <property type="entry name" value="CHITINASE"/>
    <property type="match status" value="1"/>
</dbReference>
<dbReference type="InterPro" id="IPR001223">
    <property type="entry name" value="Glyco_hydro18_cat"/>
</dbReference>
<sequence length="1714" mass="189086">MQHSTNTLRRLDMGMASTPRAQSNCDAHAECGQFADPPGKTCSPIACCSEHGYCGTSEEFCNGKCQGSVPCVPHPAPSGSKNTDNVYKRVVGYYEAWAARRSCQAWKPTDLPVDGLTHLNFAFAYIEPESYELATMDDATPAELFSETTDVKNLRTRDEALNVFISVGGWKFSDNNTKNQPLFGEIARDTDKCQKFAHNVVKFMDQYGFDGLDIDWEYPGASDRGGQPDDTKNFVQLVRILRETFYKQSRPLGLTFTIPTSYWYLRWFALPGMLPHVDWINVMSYDLHGYWDRENIIGNVVLPHTNITEIKLAMELLWRVDIPPDKVVLGVGFYGRTYELADSDCAESGCPFGGPAKPGPCTNSSGTLSYSEINDILNDSSGSEAGTHSKRQIQKPLYDPDGCFNYFRYGNQYVSYDDPRSLRCKIKFGQDNGLLGSMIWPLDDDTRTYELISRTPQRDDYGRCRRSQQWEAGGTALSCPSGYHWIGSDKGGDCGKGRAQNICCPAAAYPSSECTWRGDGTECNGQCHAGEITLATSKKGGLPKQEGTTDCVHGEKVFCCVANHWDALIGKCFDFGCGKECDEGYESIVTKHDRTTCQCNVGGSCSQEVNVCCPKPAKFKGCHCVGQSDCADNSCDNNDIVFARDHYGDGKHGCSYGRQKTCCCNMPDEQAFLPFELEDIFPTLPPVDNDVKMSVVTLDQTAASDISEARGFGLVVIDGPQSAVASGKSKRDGSPSDLIFIDCDHLRSEGMQTLRYVCAADDIATSDCNNFMKGGVEGTILELPDDCGPAPYVVLHNLERATNQTLPGRLSTLSNKTVSQLSFHYDFSLAKRDSGDIYFRVDYANCDAYWGAAVARFYSTDPKHWDQTFTDWIKTCGTAGTSFTQDLDQTIFAGVAPCDDEDAYAEVRSRGRIDATPQFAITIVGTISPVLDIEEVNAYMSTSFEADAYFDFALRGDLNLEHIEGPLFPPLTSDIFRHPGVITIEPTFQVDVLLEADTEVTGNFTTGVHASSSERMVGAWPKAVEDGSAKLQQEAQSEKFSGLVASVGRSGNLTVGLRPVVGLNITINKFGTDGKLLNAFIDGSFSTYNDRLSPVDLIRELAGKQISNEGPKLKIVPEEAVLNGGKGVVACLKRKRECEDEDECMHAICLDAGSCDDLDYAGQINDPDDEGIDLESSRAKREPFRVEFEDGTSLVIQSRSYPSIGKLYSGKLGTNVYADSFDYSDDLDCGNTKVKHFPAKAAEPYVTEHIIELQTIGAFLEAAQSGRFRTWDKFLDNAMRIPSKFFIDQWLKPNLPPFLPPVVPRGPLPKAPYDSKVPNDRVFEALGSSYNRENFVACRDEINSVKARIWDGVAPASQVKFEKAINEWIQNCGPSAAFLKYLKAIASVFEYLTSPEVSQRLRNEIADKTIPDHGRIRQQVDQRRHCICSSSISEFHQETAELADRQGQFGQAGICRQQSAQNQVSLNVDRSDQCEARLYLFFKDLGDCDVVDIRSTRLDLFESNGPACSTAHVNAISCNPRTQMDPNSRTKVHRLSPSSATFPLQASKFAALRLFALEESPNALSSTYEIESKFSPHDWQSRLARPEINTFVAVDLTDDGTSWEEAGWIGKVTLLGPVEKEEFEISDVQGLGSGTESRWQMNALYVHPSARGRGVAKVLITAAIAFAQREGPARVRIMIKRDHQEVRGLYEGIGFVDVGRCTLGEALRANGDGS</sequence>
<proteinExistence type="inferred from homology"/>
<evidence type="ECO:0000256" key="6">
    <source>
        <dbReference type="ARBA" id="ARBA00023024"/>
    </source>
</evidence>
<dbReference type="InterPro" id="IPR018371">
    <property type="entry name" value="Chitin-binding_1_CS"/>
</dbReference>
<dbReference type="InterPro" id="IPR000182">
    <property type="entry name" value="GNAT_dom"/>
</dbReference>
<dbReference type="Gene3D" id="3.30.60.10">
    <property type="entry name" value="Endochitinase-like"/>
    <property type="match status" value="1"/>
</dbReference>